<name>A0A6A4GF18_9AGAR</name>
<keyword evidence="3" id="KW-1185">Reference proteome</keyword>
<dbReference type="Proteomes" id="UP000799118">
    <property type="component" value="Unassembled WGS sequence"/>
</dbReference>
<reference evidence="2" key="1">
    <citation type="journal article" date="2019" name="Environ. Microbiol.">
        <title>Fungal ecological strategies reflected in gene transcription - a case study of two litter decomposers.</title>
        <authorList>
            <person name="Barbi F."/>
            <person name="Kohler A."/>
            <person name="Barry K."/>
            <person name="Baskaran P."/>
            <person name="Daum C."/>
            <person name="Fauchery L."/>
            <person name="Ihrmark K."/>
            <person name="Kuo A."/>
            <person name="LaButti K."/>
            <person name="Lipzen A."/>
            <person name="Morin E."/>
            <person name="Grigoriev I.V."/>
            <person name="Henrissat B."/>
            <person name="Lindahl B."/>
            <person name="Martin F."/>
        </authorList>
    </citation>
    <scope>NUCLEOTIDE SEQUENCE</scope>
    <source>
        <strain evidence="2">JB14</strain>
    </source>
</reference>
<keyword evidence="1" id="KW-0732">Signal</keyword>
<organism evidence="2 3">
    <name type="scientific">Gymnopus androsaceus JB14</name>
    <dbReference type="NCBI Taxonomy" id="1447944"/>
    <lineage>
        <taxon>Eukaryota</taxon>
        <taxon>Fungi</taxon>
        <taxon>Dikarya</taxon>
        <taxon>Basidiomycota</taxon>
        <taxon>Agaricomycotina</taxon>
        <taxon>Agaricomycetes</taxon>
        <taxon>Agaricomycetidae</taxon>
        <taxon>Agaricales</taxon>
        <taxon>Marasmiineae</taxon>
        <taxon>Omphalotaceae</taxon>
        <taxon>Gymnopus</taxon>
    </lineage>
</organism>
<feature type="signal peptide" evidence="1">
    <location>
        <begin position="1"/>
        <end position="25"/>
    </location>
</feature>
<feature type="chain" id="PRO_5025447537" evidence="1">
    <location>
        <begin position="26"/>
        <end position="145"/>
    </location>
</feature>
<evidence type="ECO:0000256" key="1">
    <source>
        <dbReference type="SAM" id="SignalP"/>
    </source>
</evidence>
<proteinExistence type="predicted"/>
<dbReference type="EMBL" id="ML770209">
    <property type="protein sequence ID" value="KAE9384152.1"/>
    <property type="molecule type" value="Genomic_DNA"/>
</dbReference>
<evidence type="ECO:0000313" key="3">
    <source>
        <dbReference type="Proteomes" id="UP000799118"/>
    </source>
</evidence>
<dbReference type="AlphaFoldDB" id="A0A6A4GF18"/>
<accession>A0A6A4GF18</accession>
<evidence type="ECO:0000313" key="2">
    <source>
        <dbReference type="EMBL" id="KAE9384152.1"/>
    </source>
</evidence>
<gene>
    <name evidence="2" type="ORF">BT96DRAFT_950768</name>
</gene>
<protein>
    <submittedName>
        <fullName evidence="2">Uncharacterized protein</fullName>
    </submittedName>
</protein>
<sequence length="145" mass="15999">MLGHQISFPPCSLLLATCVPQYADCAVCSICVRRFRPWAAGEGQMWIGNTSVCVTWPGTKLVQRRLPLGQKVDRRLFVSVLLVTGASRFLLAANVASLAAKANSLTYNEESDVDVKHIRNSMTGDFVYFAGDWWITFLVATKIGD</sequence>